<dbReference type="InterPro" id="IPR020846">
    <property type="entry name" value="MFS_dom"/>
</dbReference>
<dbReference type="AlphaFoldDB" id="A0A937K0M5"/>
<name>A0A937K0M5_9BACT</name>
<feature type="transmembrane region" description="Helical" evidence="5">
    <location>
        <begin position="80"/>
        <end position="107"/>
    </location>
</feature>
<feature type="transmembrane region" description="Helical" evidence="5">
    <location>
        <begin position="214"/>
        <end position="236"/>
    </location>
</feature>
<reference evidence="7" key="1">
    <citation type="submission" date="2021-01" db="EMBL/GenBank/DDBJ databases">
        <title>Fulvivirga kasyanovii gen. nov., sp nov., a novel member of the phylum Bacteroidetes isolated from seawater in a mussel farm.</title>
        <authorList>
            <person name="Zhao L.-H."/>
            <person name="Wang Z.-J."/>
        </authorList>
    </citation>
    <scope>NUCLEOTIDE SEQUENCE</scope>
    <source>
        <strain evidence="7">2943</strain>
    </source>
</reference>
<evidence type="ECO:0000256" key="1">
    <source>
        <dbReference type="ARBA" id="ARBA00004370"/>
    </source>
</evidence>
<keyword evidence="2 5" id="KW-0812">Transmembrane</keyword>
<dbReference type="PROSITE" id="PS50850">
    <property type="entry name" value="MFS"/>
    <property type="match status" value="1"/>
</dbReference>
<feature type="transmembrane region" description="Helical" evidence="5">
    <location>
        <begin position="277"/>
        <end position="295"/>
    </location>
</feature>
<sequence>MSIKEAKQSKTYTLQFWLLCSSSFLFFASFNMIIPELPDYLTSLGGEDYKGYIIAVFTLTAMISRPFSGKLADTVGRVPVMVIGALVCCVMGLVYPLVTTIIGFFILRFFHGFSTGFKPTGTVAYVADIVPDNRRGEALGLSSLFGTLGMSAGPAMGSQLKICFSLDVMFYTSSALALLSILILAGMKETLQNKQKFKWSHLTIRSNEIYHPKAIAPAIVLGLTIFSFGTVLTVVPDFTSYLGIENKGVYFTVFTLSSLLIRIFAGKASDKYGRVVVLKTACVLYALSMVITGFATDEVTLLAGAAVFGLGTGMNSPTIYAWVADRCDFRTRGRGMATAFIALELGIMLGSILSGEIYDNNPDNFKLVFLCAALLSIVGFFHLLVNKRK</sequence>
<keyword evidence="4 5" id="KW-0472">Membrane</keyword>
<dbReference type="InterPro" id="IPR052714">
    <property type="entry name" value="MFS_Exporter"/>
</dbReference>
<keyword evidence="3 5" id="KW-1133">Transmembrane helix</keyword>
<comment type="caution">
    <text evidence="7">The sequence shown here is derived from an EMBL/GenBank/DDBJ whole genome shotgun (WGS) entry which is preliminary data.</text>
</comment>
<evidence type="ECO:0000256" key="2">
    <source>
        <dbReference type="ARBA" id="ARBA00022692"/>
    </source>
</evidence>
<dbReference type="Pfam" id="PF00083">
    <property type="entry name" value="Sugar_tr"/>
    <property type="match status" value="1"/>
</dbReference>
<feature type="transmembrane region" description="Helical" evidence="5">
    <location>
        <begin position="301"/>
        <end position="323"/>
    </location>
</feature>
<dbReference type="PANTHER" id="PTHR23531:SF1">
    <property type="entry name" value="QUINOLENE RESISTANCE PROTEIN NORA"/>
    <property type="match status" value="1"/>
</dbReference>
<dbReference type="SUPFAM" id="SSF103473">
    <property type="entry name" value="MFS general substrate transporter"/>
    <property type="match status" value="1"/>
</dbReference>
<dbReference type="Pfam" id="PF07690">
    <property type="entry name" value="MFS_1"/>
    <property type="match status" value="1"/>
</dbReference>
<protein>
    <submittedName>
        <fullName evidence="7">MFS transporter</fullName>
    </submittedName>
</protein>
<feature type="transmembrane region" description="Helical" evidence="5">
    <location>
        <begin position="335"/>
        <end position="355"/>
    </location>
</feature>
<feature type="transmembrane region" description="Helical" evidence="5">
    <location>
        <begin position="49"/>
        <end position="68"/>
    </location>
</feature>
<evidence type="ECO:0000313" key="8">
    <source>
        <dbReference type="Proteomes" id="UP000659388"/>
    </source>
</evidence>
<evidence type="ECO:0000259" key="6">
    <source>
        <dbReference type="PROSITE" id="PS50850"/>
    </source>
</evidence>
<evidence type="ECO:0000313" key="7">
    <source>
        <dbReference type="EMBL" id="MBL3656501.1"/>
    </source>
</evidence>
<dbReference type="GO" id="GO:0022857">
    <property type="term" value="F:transmembrane transporter activity"/>
    <property type="evidence" value="ECO:0007669"/>
    <property type="project" value="InterPro"/>
</dbReference>
<feature type="domain" description="Major facilitator superfamily (MFS) profile" evidence="6">
    <location>
        <begin position="15"/>
        <end position="389"/>
    </location>
</feature>
<evidence type="ECO:0000256" key="5">
    <source>
        <dbReference type="SAM" id="Phobius"/>
    </source>
</evidence>
<dbReference type="GO" id="GO:0016020">
    <property type="term" value="C:membrane"/>
    <property type="evidence" value="ECO:0007669"/>
    <property type="project" value="UniProtKB-SubCell"/>
</dbReference>
<organism evidence="7 8">
    <name type="scientific">Fulvivirga sediminis</name>
    <dbReference type="NCBI Taxonomy" id="2803949"/>
    <lineage>
        <taxon>Bacteria</taxon>
        <taxon>Pseudomonadati</taxon>
        <taxon>Bacteroidota</taxon>
        <taxon>Cytophagia</taxon>
        <taxon>Cytophagales</taxon>
        <taxon>Fulvivirgaceae</taxon>
        <taxon>Fulvivirga</taxon>
    </lineage>
</organism>
<feature type="transmembrane region" description="Helical" evidence="5">
    <location>
        <begin position="248"/>
        <end position="265"/>
    </location>
</feature>
<dbReference type="Proteomes" id="UP000659388">
    <property type="component" value="Unassembled WGS sequence"/>
</dbReference>
<accession>A0A937K0M5</accession>
<dbReference type="RefSeq" id="WP_202244294.1">
    <property type="nucleotide sequence ID" value="NZ_JAESIY010000005.1"/>
</dbReference>
<proteinExistence type="predicted"/>
<dbReference type="PANTHER" id="PTHR23531">
    <property type="entry name" value="QUINOLENE RESISTANCE PROTEIN NORA"/>
    <property type="match status" value="1"/>
</dbReference>
<dbReference type="Gene3D" id="1.20.1250.20">
    <property type="entry name" value="MFS general substrate transporter like domains"/>
    <property type="match status" value="2"/>
</dbReference>
<dbReference type="InterPro" id="IPR005828">
    <property type="entry name" value="MFS_sugar_transport-like"/>
</dbReference>
<feature type="transmembrane region" description="Helical" evidence="5">
    <location>
        <begin position="367"/>
        <end position="385"/>
    </location>
</feature>
<dbReference type="EMBL" id="JAESIY010000005">
    <property type="protein sequence ID" value="MBL3656501.1"/>
    <property type="molecule type" value="Genomic_DNA"/>
</dbReference>
<evidence type="ECO:0000256" key="4">
    <source>
        <dbReference type="ARBA" id="ARBA00023136"/>
    </source>
</evidence>
<dbReference type="InterPro" id="IPR036259">
    <property type="entry name" value="MFS_trans_sf"/>
</dbReference>
<keyword evidence="8" id="KW-1185">Reference proteome</keyword>
<feature type="transmembrane region" description="Helical" evidence="5">
    <location>
        <begin position="168"/>
        <end position="187"/>
    </location>
</feature>
<comment type="subcellular location">
    <subcellularLocation>
        <location evidence="1">Membrane</location>
    </subcellularLocation>
</comment>
<evidence type="ECO:0000256" key="3">
    <source>
        <dbReference type="ARBA" id="ARBA00022989"/>
    </source>
</evidence>
<feature type="transmembrane region" description="Helical" evidence="5">
    <location>
        <begin position="12"/>
        <end position="34"/>
    </location>
</feature>
<dbReference type="InterPro" id="IPR011701">
    <property type="entry name" value="MFS"/>
</dbReference>
<dbReference type="CDD" id="cd17489">
    <property type="entry name" value="MFS_YfcJ_like"/>
    <property type="match status" value="1"/>
</dbReference>
<gene>
    <name evidence="7" type="ORF">JL102_10190</name>
</gene>